<comment type="function">
    <text evidence="2">Catalyzes the 6-electron oxidation of protoporphyrinogen-IX to form protoporphyrin-IX.</text>
</comment>
<proteinExistence type="inferred from homology"/>
<keyword evidence="16" id="KW-1185">Reference proteome</keyword>
<comment type="cofactor">
    <cofactor evidence="1">
        <name>FAD</name>
        <dbReference type="ChEBI" id="CHEBI:57692"/>
    </cofactor>
</comment>
<dbReference type="InterPro" id="IPR036188">
    <property type="entry name" value="FAD/NAD-bd_sf"/>
</dbReference>
<dbReference type="PANTHER" id="PTHR42923:SF3">
    <property type="entry name" value="PROTOPORPHYRINOGEN OXIDASE"/>
    <property type="match status" value="1"/>
</dbReference>
<dbReference type="Gene3D" id="1.10.340.40">
    <property type="entry name" value="Nuclear abundant poly(A) RNA-bind protein 2, N-terminal domain"/>
    <property type="match status" value="1"/>
</dbReference>
<comment type="catalytic activity">
    <reaction evidence="11">
        <text>protoporphyrinogen IX + 3 O2 = protoporphyrin IX + 3 H2O2</text>
        <dbReference type="Rhea" id="RHEA:25576"/>
        <dbReference type="ChEBI" id="CHEBI:15379"/>
        <dbReference type="ChEBI" id="CHEBI:16240"/>
        <dbReference type="ChEBI" id="CHEBI:57306"/>
        <dbReference type="ChEBI" id="CHEBI:57307"/>
        <dbReference type="EC" id="1.3.3.4"/>
    </reaction>
</comment>
<dbReference type="FunFam" id="4.10.1000.40:FF:000002">
    <property type="entry name" value="Nuclear polyadenylated RNA-binding protein Nab2"/>
    <property type="match status" value="1"/>
</dbReference>
<keyword evidence="12" id="KW-0479">Metal-binding</keyword>
<evidence type="ECO:0000256" key="12">
    <source>
        <dbReference type="PROSITE-ProRule" id="PRU00723"/>
    </source>
</evidence>
<keyword evidence="9" id="KW-0350">Heme biosynthesis</keyword>
<dbReference type="InterPro" id="IPR004572">
    <property type="entry name" value="Protoporphyrinogen_oxidase"/>
</dbReference>
<dbReference type="InterPro" id="IPR000571">
    <property type="entry name" value="Znf_CCCH"/>
</dbReference>
<evidence type="ECO:0000256" key="4">
    <source>
        <dbReference type="ARBA" id="ARBA00010551"/>
    </source>
</evidence>
<feature type="region of interest" description="Disordered" evidence="13">
    <location>
        <begin position="355"/>
        <end position="377"/>
    </location>
</feature>
<dbReference type="RefSeq" id="XP_049141479.1">
    <property type="nucleotide sequence ID" value="XM_049284336.1"/>
</dbReference>
<evidence type="ECO:0000256" key="8">
    <source>
        <dbReference type="ARBA" id="ARBA00023002"/>
    </source>
</evidence>
<evidence type="ECO:0000259" key="14">
    <source>
        <dbReference type="PROSITE" id="PS50103"/>
    </source>
</evidence>
<dbReference type="InterPro" id="IPR055046">
    <property type="entry name" value="Nab2-like_Znf-CCCH"/>
</dbReference>
<feature type="zinc finger region" description="C3H1-type" evidence="12">
    <location>
        <begin position="504"/>
        <end position="528"/>
    </location>
</feature>
<keyword evidence="8" id="KW-0560">Oxidoreductase</keyword>
<keyword evidence="7" id="KW-0274">FAD</keyword>
<dbReference type="GeneID" id="73339346"/>
<dbReference type="PROSITE" id="PS50103">
    <property type="entry name" value="ZF_C3H1"/>
    <property type="match status" value="1"/>
</dbReference>
<dbReference type="GO" id="GO:0008270">
    <property type="term" value="F:zinc ion binding"/>
    <property type="evidence" value="ECO:0007669"/>
    <property type="project" value="UniProtKB-KW"/>
</dbReference>
<keyword evidence="6" id="KW-0285">Flavoprotein</keyword>
<dbReference type="SUPFAM" id="SSF54373">
    <property type="entry name" value="FAD-linked reductases, C-terminal domain"/>
    <property type="match status" value="1"/>
</dbReference>
<dbReference type="Proteomes" id="UP000830671">
    <property type="component" value="Chromosome 3"/>
</dbReference>
<dbReference type="Pfam" id="PF01593">
    <property type="entry name" value="Amino_oxidase"/>
    <property type="match status" value="1"/>
</dbReference>
<evidence type="ECO:0000256" key="7">
    <source>
        <dbReference type="ARBA" id="ARBA00022827"/>
    </source>
</evidence>
<evidence type="ECO:0000313" key="15">
    <source>
        <dbReference type="EMBL" id="UQC79848.1"/>
    </source>
</evidence>
<evidence type="ECO:0000256" key="5">
    <source>
        <dbReference type="ARBA" id="ARBA00012867"/>
    </source>
</evidence>
<dbReference type="InterPro" id="IPR002937">
    <property type="entry name" value="Amino_oxidase"/>
</dbReference>
<sequence>MCAGISFRCAGIPRYDTGLGDRMKQFYSVYRYRGRAKLEQPRGGKDIMMHVQPVWKERNHTGRVVPGEMRLESRWLEEPPDVGFAPPFFAQTVTNVLWLSCLTYLDSLPPPYTTFFCCSLVHHQLPSAGITACSPYTPVQAISTTARILNTSTKVSGAVFDADFSFPTATRLLHPIFAISAPINMTVQVVLNTPLADALSAAIQPKLIEAGWASGSDDDAALVEYIILMLVNGRTQEQIATELSADLLGLGPEDAGAQQFAAWLFQQVEQTDAQLNGTQPSVTDAMTGMSQGNGDFDTDMGAGDGNELNAPTGPRSMRNGPNPRGGRDKRMLGHMTKAMDRSGDSVLHRVRGNDRINSHARGPPTGPRGGMGRGGRPMNNRGVNIQAGLNAMAGMNGQHGAPPGMNPMAQGWGMPPPQGQPSQMDLMAMMEQQAQMMSQLQQQLMNQSGGRGGRRGGKSLFDRTQNSRGGFRQHQSRDKQDSAMTEGGEGDDVDMSQSKREPPNPDETVCKYNLRCTNGECKFAHQSPAAPPGTTVDINDVCTFGAACKNRKCVGRHPSPAARLAHQSEQDCKFFPNCTNPRCPFKHPEMPLCRNGAGCTTTGCKFTHVKVKCRFNPCKNPHCMYTHEEGQQGVFKDKVWTAEGVDDHVSERQFVDTNAQAEVILPDSENAVNQEQSNAQEQRVNAMQEALSLAVRLTRRGAVDWRRAVGSDWRLASDLNGSGDFLYDNWTMMYAESDLALWAFCGCNYSLIQNMLSSVVATLYVLWSLFLDILCVNHYLTVLIFILVCISIDFDYPGKAIGLQDVKAAHVGIHVVTPLCSTNISTNGQPRITTLFLFLPHSPLFRIIGPYQMVLRRADDAFMALLRSYHSQRFCSAALGGCGRSAAAAAAIMPARRPFSTTTVVARQERRRSQKEAEPIFTKNIQVPTDIAVVGSGIAGLTTAHYLAKLLPETSNITIYEAGDRVGGWINTQELEVEVNGKKNNVRFERGPRTLRGMGKDTWKFDDLVLFDMIRDLQMQGEYLGIKSPPRYIYYPDHLVEMHPRNVFREAAFKGIIPGFLNLMWRRQKAREEVKPADMSVADFIATYTGRSELTNNLASAMIHGIWGGNADKLSMRSFMPGPWHRFFDRPYKEDDFVSYPRSEVGIMATLGQDQELRQYLTSAQKDQLVFFEKGMSSLPNTIAEHLRRRKNVTFKMGEPVTSLEYDNKGKKVMLSSPSSTSPTPYDKVISTTTSKALHAATGDALPSLANSPNVSIMAVNLWYPQPNLNAAHPGVGYLVPRATDSNLEGLLGVFFDSDVVPRAPDEPEGTKFFVLMGGHYFDGLPDDALPTEAEGIEMAKAVVERHLGIPQSTPAFAMANLAKDCIPQHHVGHYKRMAHASYELRDAFQGQLTVAGGSYTGIGVMGALRAGYDVAVHIAQSAQEHVGDTGLGQFEGNTEIFSSPRWRLRNLGRDIDDQIGSCFASLSIIVIVEINLFFETFALPVLSFHDKLQSP</sequence>
<dbReference type="NCBIfam" id="TIGR00562">
    <property type="entry name" value="proto_IX_ox"/>
    <property type="match status" value="1"/>
</dbReference>
<dbReference type="SUPFAM" id="SSF51905">
    <property type="entry name" value="FAD/NAD(P)-binding domain"/>
    <property type="match status" value="1"/>
</dbReference>
<feature type="region of interest" description="Disordered" evidence="13">
    <location>
        <begin position="299"/>
        <end position="329"/>
    </location>
</feature>
<dbReference type="GO" id="GO:0005743">
    <property type="term" value="C:mitochondrial inner membrane"/>
    <property type="evidence" value="ECO:0007669"/>
    <property type="project" value="TreeGrafter"/>
</dbReference>
<evidence type="ECO:0000313" key="16">
    <source>
        <dbReference type="Proteomes" id="UP000830671"/>
    </source>
</evidence>
<dbReference type="GO" id="GO:0004729">
    <property type="term" value="F:oxygen-dependent protoporphyrinogen oxidase activity"/>
    <property type="evidence" value="ECO:0007669"/>
    <property type="project" value="UniProtKB-EC"/>
</dbReference>
<keyword evidence="10" id="KW-0627">Porphyrin biosynthesis</keyword>
<name>A0A9Q8SMJ9_9PEZI</name>
<reference evidence="15" key="1">
    <citation type="journal article" date="2021" name="Mol. Plant Microbe Interact.">
        <title>Complete Genome Sequence of the Plant-Pathogenic Fungus Colletotrichum lupini.</title>
        <authorList>
            <person name="Baroncelli R."/>
            <person name="Pensec F."/>
            <person name="Da Lio D."/>
            <person name="Boufleur T."/>
            <person name="Vicente I."/>
            <person name="Sarrocco S."/>
            <person name="Picot A."/>
            <person name="Baraldi E."/>
            <person name="Sukno S."/>
            <person name="Thon M."/>
            <person name="Le Floch G."/>
        </authorList>
    </citation>
    <scope>NUCLEOTIDE SEQUENCE</scope>
    <source>
        <strain evidence="15">IMI 504893</strain>
    </source>
</reference>
<dbReference type="Gene3D" id="3.50.50.60">
    <property type="entry name" value="FAD/NAD(P)-binding domain"/>
    <property type="match status" value="1"/>
</dbReference>
<dbReference type="InterPro" id="IPR043094">
    <property type="entry name" value="Nab2/ZC3H14_N_sf"/>
</dbReference>
<dbReference type="Gene3D" id="4.10.1000.40">
    <property type="match status" value="1"/>
</dbReference>
<keyword evidence="12" id="KW-0863">Zinc-finger</keyword>
<dbReference type="FunFam" id="1.10.340.40:FF:000001">
    <property type="entry name" value="Nuclear polyadenylated RNA-binding protein nab2"/>
    <property type="match status" value="1"/>
</dbReference>
<gene>
    <name evidence="15" type="ORF">CLUP02_05328</name>
</gene>
<evidence type="ECO:0000256" key="3">
    <source>
        <dbReference type="ARBA" id="ARBA00005073"/>
    </source>
</evidence>
<evidence type="ECO:0000256" key="13">
    <source>
        <dbReference type="SAM" id="MobiDB-lite"/>
    </source>
</evidence>
<dbReference type="EC" id="1.3.3.4" evidence="5"/>
<comment type="similarity">
    <text evidence="4">Belongs to the protoporphyrinogen/coproporphyrinogen oxidase family. Protoporphyrinogen oxidase subfamily.</text>
</comment>
<comment type="pathway">
    <text evidence="3">Porphyrin-containing compound metabolism; protoporphyrin-IX biosynthesis; protoporphyrin-IX from protoporphyrinogen-IX: step 1/1.</text>
</comment>
<evidence type="ECO:0000256" key="1">
    <source>
        <dbReference type="ARBA" id="ARBA00001974"/>
    </source>
</evidence>
<organism evidence="15 16">
    <name type="scientific">Colletotrichum lupini</name>
    <dbReference type="NCBI Taxonomy" id="145971"/>
    <lineage>
        <taxon>Eukaryota</taxon>
        <taxon>Fungi</taxon>
        <taxon>Dikarya</taxon>
        <taxon>Ascomycota</taxon>
        <taxon>Pezizomycotina</taxon>
        <taxon>Sordariomycetes</taxon>
        <taxon>Hypocreomycetidae</taxon>
        <taxon>Glomerellales</taxon>
        <taxon>Glomerellaceae</taxon>
        <taxon>Colletotrichum</taxon>
        <taxon>Colletotrichum acutatum species complex</taxon>
    </lineage>
</organism>
<keyword evidence="12" id="KW-0862">Zinc</keyword>
<dbReference type="PANTHER" id="PTHR42923">
    <property type="entry name" value="PROTOPORPHYRINOGEN OXIDASE"/>
    <property type="match status" value="1"/>
</dbReference>
<dbReference type="Pfam" id="PF22683">
    <property type="entry name" value="Nab2-like_zf-CCCH"/>
    <property type="match status" value="1"/>
</dbReference>
<feature type="region of interest" description="Disordered" evidence="13">
    <location>
        <begin position="434"/>
        <end position="508"/>
    </location>
</feature>
<dbReference type="KEGG" id="clup:CLUP02_05328"/>
<accession>A0A9Q8SMJ9</accession>
<dbReference type="GO" id="GO:0006783">
    <property type="term" value="P:heme biosynthetic process"/>
    <property type="evidence" value="ECO:0007669"/>
    <property type="project" value="UniProtKB-KW"/>
</dbReference>
<evidence type="ECO:0000256" key="6">
    <source>
        <dbReference type="ARBA" id="ARBA00022630"/>
    </source>
</evidence>
<dbReference type="InterPro" id="IPR050464">
    <property type="entry name" value="Zeta_carotene_desat/Oxidored"/>
</dbReference>
<dbReference type="Pfam" id="PF14608">
    <property type="entry name" value="zf-CCCH_2"/>
    <property type="match status" value="4"/>
</dbReference>
<evidence type="ECO:0000256" key="10">
    <source>
        <dbReference type="ARBA" id="ARBA00023244"/>
    </source>
</evidence>
<feature type="domain" description="C3H1-type" evidence="14">
    <location>
        <begin position="504"/>
        <end position="528"/>
    </location>
</feature>
<feature type="compositionally biased region" description="Low complexity" evidence="13">
    <location>
        <begin position="434"/>
        <end position="447"/>
    </location>
</feature>
<dbReference type="EMBL" id="CP019475">
    <property type="protein sequence ID" value="UQC79848.1"/>
    <property type="molecule type" value="Genomic_DNA"/>
</dbReference>
<dbReference type="Gene3D" id="4.10.1000.30">
    <property type="match status" value="1"/>
</dbReference>
<evidence type="ECO:0000256" key="11">
    <source>
        <dbReference type="ARBA" id="ARBA00047554"/>
    </source>
</evidence>
<evidence type="ECO:0000256" key="9">
    <source>
        <dbReference type="ARBA" id="ARBA00023133"/>
    </source>
</evidence>
<evidence type="ECO:0000256" key="2">
    <source>
        <dbReference type="ARBA" id="ARBA00002600"/>
    </source>
</evidence>
<protein>
    <recommendedName>
        <fullName evidence="5">protoporphyrinogen oxidase</fullName>
        <ecNumber evidence="5">1.3.3.4</ecNumber>
    </recommendedName>
</protein>